<evidence type="ECO:0008006" key="6">
    <source>
        <dbReference type="Google" id="ProtNLM"/>
    </source>
</evidence>
<evidence type="ECO:0000313" key="5">
    <source>
        <dbReference type="Proteomes" id="UP001303889"/>
    </source>
</evidence>
<feature type="signal peptide" evidence="3">
    <location>
        <begin position="1"/>
        <end position="21"/>
    </location>
</feature>
<feature type="compositionally biased region" description="Basic and acidic residues" evidence="1">
    <location>
        <begin position="547"/>
        <end position="563"/>
    </location>
</feature>
<feature type="transmembrane region" description="Helical" evidence="2">
    <location>
        <begin position="582"/>
        <end position="606"/>
    </location>
</feature>
<organism evidence="4 5">
    <name type="scientific">Staphylotrichum tortipilum</name>
    <dbReference type="NCBI Taxonomy" id="2831512"/>
    <lineage>
        <taxon>Eukaryota</taxon>
        <taxon>Fungi</taxon>
        <taxon>Dikarya</taxon>
        <taxon>Ascomycota</taxon>
        <taxon>Pezizomycotina</taxon>
        <taxon>Sordariomycetes</taxon>
        <taxon>Sordariomycetidae</taxon>
        <taxon>Sordariales</taxon>
        <taxon>Chaetomiaceae</taxon>
        <taxon>Staphylotrichum</taxon>
    </lineage>
</organism>
<gene>
    <name evidence="4" type="ORF">C8A05DRAFT_18171</name>
</gene>
<keyword evidence="5" id="KW-1185">Reference proteome</keyword>
<reference evidence="4" key="1">
    <citation type="journal article" date="2023" name="Mol. Phylogenet. Evol.">
        <title>Genome-scale phylogeny and comparative genomics of the fungal order Sordariales.</title>
        <authorList>
            <person name="Hensen N."/>
            <person name="Bonometti L."/>
            <person name="Westerberg I."/>
            <person name="Brannstrom I.O."/>
            <person name="Guillou S."/>
            <person name="Cros-Aarteil S."/>
            <person name="Calhoun S."/>
            <person name="Haridas S."/>
            <person name="Kuo A."/>
            <person name="Mondo S."/>
            <person name="Pangilinan J."/>
            <person name="Riley R."/>
            <person name="LaButti K."/>
            <person name="Andreopoulos B."/>
            <person name="Lipzen A."/>
            <person name="Chen C."/>
            <person name="Yan M."/>
            <person name="Daum C."/>
            <person name="Ng V."/>
            <person name="Clum A."/>
            <person name="Steindorff A."/>
            <person name="Ohm R.A."/>
            <person name="Martin F."/>
            <person name="Silar P."/>
            <person name="Natvig D.O."/>
            <person name="Lalanne C."/>
            <person name="Gautier V."/>
            <person name="Ament-Velasquez S.L."/>
            <person name="Kruys A."/>
            <person name="Hutchinson M.I."/>
            <person name="Powell A.J."/>
            <person name="Barry K."/>
            <person name="Miller A.N."/>
            <person name="Grigoriev I.V."/>
            <person name="Debuchy R."/>
            <person name="Gladieux P."/>
            <person name="Hiltunen Thoren M."/>
            <person name="Johannesson H."/>
        </authorList>
    </citation>
    <scope>NUCLEOTIDE SEQUENCE</scope>
    <source>
        <strain evidence="4">CBS 103.79</strain>
    </source>
</reference>
<evidence type="ECO:0000313" key="4">
    <source>
        <dbReference type="EMBL" id="KAK3899384.1"/>
    </source>
</evidence>
<evidence type="ECO:0000256" key="2">
    <source>
        <dbReference type="SAM" id="Phobius"/>
    </source>
</evidence>
<proteinExistence type="predicted"/>
<keyword evidence="2" id="KW-0812">Transmembrane</keyword>
<keyword evidence="2" id="KW-0472">Membrane</keyword>
<feature type="chain" id="PRO_5042924169" description="Mid2 domain-containing protein" evidence="3">
    <location>
        <begin position="22"/>
        <end position="652"/>
    </location>
</feature>
<dbReference type="EMBL" id="MU855793">
    <property type="protein sequence ID" value="KAK3899384.1"/>
    <property type="molecule type" value="Genomic_DNA"/>
</dbReference>
<protein>
    <recommendedName>
        <fullName evidence="6">Mid2 domain-containing protein</fullName>
    </recommendedName>
</protein>
<evidence type="ECO:0000256" key="1">
    <source>
        <dbReference type="SAM" id="MobiDB-lite"/>
    </source>
</evidence>
<dbReference type="Proteomes" id="UP001303889">
    <property type="component" value="Unassembled WGS sequence"/>
</dbReference>
<dbReference type="AlphaFoldDB" id="A0AAN6MFR9"/>
<reference evidence="4" key="2">
    <citation type="submission" date="2023-05" db="EMBL/GenBank/DDBJ databases">
        <authorList>
            <consortium name="Lawrence Berkeley National Laboratory"/>
            <person name="Steindorff A."/>
            <person name="Hensen N."/>
            <person name="Bonometti L."/>
            <person name="Westerberg I."/>
            <person name="Brannstrom I.O."/>
            <person name="Guillou S."/>
            <person name="Cros-Aarteil S."/>
            <person name="Calhoun S."/>
            <person name="Haridas S."/>
            <person name="Kuo A."/>
            <person name="Mondo S."/>
            <person name="Pangilinan J."/>
            <person name="Riley R."/>
            <person name="Labutti K."/>
            <person name="Andreopoulos B."/>
            <person name="Lipzen A."/>
            <person name="Chen C."/>
            <person name="Yanf M."/>
            <person name="Daum C."/>
            <person name="Ng V."/>
            <person name="Clum A."/>
            <person name="Ohm R."/>
            <person name="Martin F."/>
            <person name="Silar P."/>
            <person name="Natvig D."/>
            <person name="Lalanne C."/>
            <person name="Gautier V."/>
            <person name="Ament-Velasquez S.L."/>
            <person name="Kruys A."/>
            <person name="Hutchinson M.I."/>
            <person name="Powell A.J."/>
            <person name="Barry K."/>
            <person name="Miller A.N."/>
            <person name="Grigoriev I.V."/>
            <person name="Debuchy R."/>
            <person name="Gladieux P."/>
            <person name="Thoren M.H."/>
            <person name="Johannesson H."/>
        </authorList>
    </citation>
    <scope>NUCLEOTIDE SEQUENCE</scope>
    <source>
        <strain evidence="4">CBS 103.79</strain>
    </source>
</reference>
<keyword evidence="3" id="KW-0732">Signal</keyword>
<name>A0AAN6MFR9_9PEZI</name>
<evidence type="ECO:0000256" key="3">
    <source>
        <dbReference type="SAM" id="SignalP"/>
    </source>
</evidence>
<accession>A0AAN6MFR9</accession>
<comment type="caution">
    <text evidence="4">The sequence shown here is derived from an EMBL/GenBank/DDBJ whole genome shotgun (WGS) entry which is preliminary data.</text>
</comment>
<feature type="region of interest" description="Disordered" evidence="1">
    <location>
        <begin position="532"/>
        <end position="566"/>
    </location>
</feature>
<sequence length="652" mass="69524">MVKLGAAAALAWATGLAFTLASPSPAPIVGVRTRNLPGMSDQDTMHAIWRRLASLAHGRRSTAFKNSTSLDKSWSGATLFSYTKEVEKKNITESKVGGDFEAELNIEVICAECYFKAAATAELTIDGEFDLAGTITNVTEQFGNEIKNLTKSAYTSLKAVAKNAVSELKDIFDDDDFRIEDVIDFNLVHIDTDIDIDVPPLPAVNLLFQIDNLDLYMAIDTTIAASATLTIPLYKSQSAVGVSTGSGLEIGIFVTMDLILSVEGELTLRSGFHLLLEKPIGFKLALFSTEVSELIFHGGKFEFLPVTIMRGNVALKAILRIGMHAGFELSTEELINDVVGFVVPDEYEPYTEIKMGMEVGVFATVAEFLTNITAGAQLAAEEKCALKIVQEYTMALGAAAGATVAIADHTWGPQPNTTIPVFYTTLANICAKTTTPPTRTTTAALAARQDDPNLVTQTISTAVLYTGVACASPELQNNCPASLRTTTILTTTKTLVTAVPKGQKATFPSSTALSVTSTIPFGKDVNKLTATSGVPVSYVPPPPPKTTSKDEGGDKGNGDKGDVGDQITEVWNGETGGVSNKLIIGLSVGLGVPIVGAFLGALVHWLRRKRYTPLPKTDTAVEYTGAYQSPMAAERQGMIKKGPEVDVGEVRH</sequence>
<keyword evidence="2" id="KW-1133">Transmembrane helix</keyword>